<evidence type="ECO:0000256" key="5">
    <source>
        <dbReference type="ARBA" id="ARBA00023180"/>
    </source>
</evidence>
<keyword evidence="6" id="KW-0456">Lyase</keyword>
<feature type="chain" id="PRO_5031609826" description="Carbonic anhydrase" evidence="6">
    <location>
        <begin position="23"/>
        <end position="298"/>
    </location>
</feature>
<protein>
    <recommendedName>
        <fullName evidence="2 6">Carbonic anhydrase</fullName>
        <ecNumber evidence="2 6">4.2.1.1</ecNumber>
    </recommendedName>
</protein>
<dbReference type="EC" id="4.2.1.1" evidence="2 6"/>
<keyword evidence="6" id="KW-0732">Signal</keyword>
<comment type="cofactor">
    <cofactor evidence="6">
        <name>Zn(2+)</name>
        <dbReference type="ChEBI" id="CHEBI:29105"/>
    </cofactor>
</comment>
<evidence type="ECO:0000256" key="4">
    <source>
        <dbReference type="ARBA" id="ARBA00022833"/>
    </source>
</evidence>
<comment type="similarity">
    <text evidence="1 6">Belongs to the alpha-carbonic anhydrase family.</text>
</comment>
<dbReference type="PROSITE" id="PS51144">
    <property type="entry name" value="ALPHA_CA_2"/>
    <property type="match status" value="1"/>
</dbReference>
<dbReference type="InterPro" id="IPR023561">
    <property type="entry name" value="Carbonic_anhydrase_a-class"/>
</dbReference>
<dbReference type="PANTHER" id="PTHR18952:SF124">
    <property type="entry name" value="CARBONIC ANHYDRASE 7"/>
    <property type="match status" value="1"/>
</dbReference>
<sequence length="298" mass="33945">MVVRRIVFGWALLSPFVVPGYTQDFGYDGSLGPVFWGKKFQNCIGKHQSPIDIEINNVKVKKFPTLKFENFDVPLEKVTLKNNGHTVVLTVAEGQLPSISGGPLEGKYLFAQLHFHWGKNDLEGSENLINNHSFPLELHMVFYKNDYTDFGHAANHSDGLTVLSYLFEAVDSENHRYDKFEEELVKVQNLGAIAEIHDFVPLHEFITDDKDNYFTYIGSLTTPPCSEVVIWIEFRNTVPLSHDQIQTFRQLSGSHGKLEHNFRPIQPLYDRIIYMNSSSCTSITKITLLVAVVGLLYF</sequence>
<dbReference type="PANTHER" id="PTHR18952">
    <property type="entry name" value="CARBONIC ANHYDRASE"/>
    <property type="match status" value="1"/>
</dbReference>
<comment type="function">
    <text evidence="6">Reversible hydration of carbon dioxide.</text>
</comment>
<dbReference type="Pfam" id="PF00194">
    <property type="entry name" value="Carb_anhydrase"/>
    <property type="match status" value="1"/>
</dbReference>
<dbReference type="FunFam" id="3.10.200.10:FF:000003">
    <property type="entry name" value="Carbonic anhydrase 12"/>
    <property type="match status" value="1"/>
</dbReference>
<dbReference type="InterPro" id="IPR018338">
    <property type="entry name" value="Carbonic_anhydrase_a-class_CS"/>
</dbReference>
<dbReference type="PROSITE" id="PS00162">
    <property type="entry name" value="ALPHA_CA_1"/>
    <property type="match status" value="1"/>
</dbReference>
<dbReference type="SUPFAM" id="SSF51069">
    <property type="entry name" value="Carbonic anhydrase"/>
    <property type="match status" value="1"/>
</dbReference>
<evidence type="ECO:0000259" key="7">
    <source>
        <dbReference type="PROSITE" id="PS51144"/>
    </source>
</evidence>
<dbReference type="GO" id="GO:0005737">
    <property type="term" value="C:cytoplasm"/>
    <property type="evidence" value="ECO:0007669"/>
    <property type="project" value="TreeGrafter"/>
</dbReference>
<dbReference type="GO" id="GO:0008270">
    <property type="term" value="F:zinc ion binding"/>
    <property type="evidence" value="ECO:0007669"/>
    <property type="project" value="UniProtKB-UniRule"/>
</dbReference>
<feature type="domain" description="Alpha-carbonic anhydrase" evidence="7">
    <location>
        <begin position="23"/>
        <end position="277"/>
    </location>
</feature>
<evidence type="ECO:0000256" key="3">
    <source>
        <dbReference type="ARBA" id="ARBA00022723"/>
    </source>
</evidence>
<accession>A0A653BIR1</accession>
<evidence type="ECO:0000256" key="1">
    <source>
        <dbReference type="ARBA" id="ARBA00010718"/>
    </source>
</evidence>
<dbReference type="EMBL" id="CAACVG010001612">
    <property type="protein sequence ID" value="VEN35463.1"/>
    <property type="molecule type" value="Genomic_DNA"/>
</dbReference>
<keyword evidence="4 6" id="KW-0862">Zinc</keyword>
<dbReference type="InterPro" id="IPR001148">
    <property type="entry name" value="CA_dom"/>
</dbReference>
<dbReference type="Proteomes" id="UP000410492">
    <property type="component" value="Unassembled WGS sequence"/>
</dbReference>
<evidence type="ECO:0000256" key="6">
    <source>
        <dbReference type="RuleBase" id="RU367011"/>
    </source>
</evidence>
<keyword evidence="9" id="KW-1185">Reference proteome</keyword>
<organism evidence="8 9">
    <name type="scientific">Callosobruchus maculatus</name>
    <name type="common">Southern cowpea weevil</name>
    <name type="synonym">Pulse bruchid</name>
    <dbReference type="NCBI Taxonomy" id="64391"/>
    <lineage>
        <taxon>Eukaryota</taxon>
        <taxon>Metazoa</taxon>
        <taxon>Ecdysozoa</taxon>
        <taxon>Arthropoda</taxon>
        <taxon>Hexapoda</taxon>
        <taxon>Insecta</taxon>
        <taxon>Pterygota</taxon>
        <taxon>Neoptera</taxon>
        <taxon>Endopterygota</taxon>
        <taxon>Coleoptera</taxon>
        <taxon>Polyphaga</taxon>
        <taxon>Cucujiformia</taxon>
        <taxon>Chrysomeloidea</taxon>
        <taxon>Chrysomelidae</taxon>
        <taxon>Bruchinae</taxon>
        <taxon>Bruchini</taxon>
        <taxon>Callosobruchus</taxon>
    </lineage>
</organism>
<dbReference type="CDD" id="cd00326">
    <property type="entry name" value="alpha_CA"/>
    <property type="match status" value="1"/>
</dbReference>
<keyword evidence="5" id="KW-0325">Glycoprotein</keyword>
<comment type="catalytic activity">
    <reaction evidence="6">
        <text>hydrogencarbonate + H(+) = CO2 + H2O</text>
        <dbReference type="Rhea" id="RHEA:10748"/>
        <dbReference type="ChEBI" id="CHEBI:15377"/>
        <dbReference type="ChEBI" id="CHEBI:15378"/>
        <dbReference type="ChEBI" id="CHEBI:16526"/>
        <dbReference type="ChEBI" id="CHEBI:17544"/>
        <dbReference type="EC" id="4.2.1.1"/>
    </reaction>
</comment>
<dbReference type="AlphaFoldDB" id="A0A653BIR1"/>
<proteinExistence type="inferred from homology"/>
<dbReference type="Gene3D" id="3.10.200.10">
    <property type="entry name" value="Alpha carbonic anhydrase"/>
    <property type="match status" value="1"/>
</dbReference>
<dbReference type="SMART" id="SM01057">
    <property type="entry name" value="Carb_anhydrase"/>
    <property type="match status" value="1"/>
</dbReference>
<gene>
    <name evidence="8" type="ORF">CALMAC_LOCUS1372</name>
</gene>
<feature type="signal peptide" evidence="6">
    <location>
        <begin position="1"/>
        <end position="22"/>
    </location>
</feature>
<dbReference type="GO" id="GO:0004089">
    <property type="term" value="F:carbonate dehydratase activity"/>
    <property type="evidence" value="ECO:0007669"/>
    <property type="project" value="UniProtKB-UniRule"/>
</dbReference>
<dbReference type="InterPro" id="IPR036398">
    <property type="entry name" value="CA_dom_sf"/>
</dbReference>
<evidence type="ECO:0000256" key="2">
    <source>
        <dbReference type="ARBA" id="ARBA00012925"/>
    </source>
</evidence>
<dbReference type="OrthoDB" id="429145at2759"/>
<evidence type="ECO:0000313" key="8">
    <source>
        <dbReference type="EMBL" id="VEN35463.1"/>
    </source>
</evidence>
<name>A0A653BIR1_CALMS</name>
<reference evidence="8 9" key="1">
    <citation type="submission" date="2019-01" db="EMBL/GenBank/DDBJ databases">
        <authorList>
            <person name="Sayadi A."/>
        </authorList>
    </citation>
    <scope>NUCLEOTIDE SEQUENCE [LARGE SCALE GENOMIC DNA]</scope>
</reference>
<evidence type="ECO:0000313" key="9">
    <source>
        <dbReference type="Proteomes" id="UP000410492"/>
    </source>
</evidence>
<keyword evidence="3 6" id="KW-0479">Metal-binding</keyword>